<dbReference type="GO" id="GO:0005829">
    <property type="term" value="C:cytosol"/>
    <property type="evidence" value="ECO:0007669"/>
    <property type="project" value="TreeGrafter"/>
</dbReference>
<dbReference type="AlphaFoldDB" id="A0A938Y062"/>
<name>A0A938Y062_9ACTN</name>
<dbReference type="Proteomes" id="UP000663791">
    <property type="component" value="Unassembled WGS sequence"/>
</dbReference>
<evidence type="ECO:0000313" key="3">
    <source>
        <dbReference type="EMBL" id="MBM9459451.1"/>
    </source>
</evidence>
<comment type="caution">
    <text evidence="3">The sequence shown here is derived from an EMBL/GenBank/DDBJ whole genome shotgun (WGS) entry which is preliminary data.</text>
</comment>
<protein>
    <submittedName>
        <fullName evidence="3">Trehalose-6-phosphate synthase</fullName>
    </submittedName>
</protein>
<dbReference type="GO" id="GO:0004805">
    <property type="term" value="F:trehalose-phosphatase activity"/>
    <property type="evidence" value="ECO:0007669"/>
    <property type="project" value="TreeGrafter"/>
</dbReference>
<reference evidence="3" key="1">
    <citation type="submission" date="2021-01" db="EMBL/GenBank/DDBJ databases">
        <title>Novel species in genus Nocardioides.</title>
        <authorList>
            <person name="Zhang G."/>
        </authorList>
    </citation>
    <scope>NUCLEOTIDE SEQUENCE</scope>
    <source>
        <strain evidence="3">Zg-536</strain>
    </source>
</reference>
<dbReference type="PANTHER" id="PTHR10788:SF106">
    <property type="entry name" value="BCDNA.GH08860"/>
    <property type="match status" value="1"/>
</dbReference>
<sequence>MLAGPTHGHDPASRTLDVGPTRHPSRGPRGRPRRANPAPCSRDQAATRVGAVAHDLVIVANRLPVDRVTEKNGRAAWRRSPGGLVSAIEPVMRAHDGVWIGWSGGNEARLKPFTVDGLHLVPMAMSETEISEHYEGFSNGTLWPLYHDLIAKPEFHREWWDTYVKVNRRFAEKAADLAADGATVWVHDYQLQLVPQMLRELRPDLRIGFYLHIPFPPTELFQQLPWRRQILEGLLGADLVGFQLPGAAQNFVRLVRQRVGHKTHRDLVYLPDGRTVRAAAFPISIDASGFEELARSEAVTARAAEIREALGNPRKIFLGIDRLDYTKGIYARLRAFGELVSEGALDVDDAVFVQVAVPSRERVEHYRNLRDDIDRLVGRLNGDLGRIGTPAISYMHTSYPREEMAALYRAADIMVVTPYRDGMNLVAKEYVACRIEDDGALVLSEFAGAAEELRQAWLVNPYDMNGMKAALLEAFQAQPKEVTRRMRAMRKQIAQHDVKAWADSFMTELELAEDVQHTKTLRPATRS</sequence>
<accession>A0A938Y062</accession>
<dbReference type="Pfam" id="PF00982">
    <property type="entry name" value="Glyco_transf_20"/>
    <property type="match status" value="1"/>
</dbReference>
<gene>
    <name evidence="3" type="ORF">JK386_06015</name>
</gene>
<dbReference type="GO" id="GO:0003825">
    <property type="term" value="F:alpha,alpha-trehalose-phosphate synthase (UDP-forming) activity"/>
    <property type="evidence" value="ECO:0007669"/>
    <property type="project" value="TreeGrafter"/>
</dbReference>
<organism evidence="3 4">
    <name type="scientific">Nocardioides faecalis</name>
    <dbReference type="NCBI Taxonomy" id="2803858"/>
    <lineage>
        <taxon>Bacteria</taxon>
        <taxon>Bacillati</taxon>
        <taxon>Actinomycetota</taxon>
        <taxon>Actinomycetes</taxon>
        <taxon>Propionibacteriales</taxon>
        <taxon>Nocardioidaceae</taxon>
        <taxon>Nocardioides</taxon>
    </lineage>
</organism>
<dbReference type="Gene3D" id="3.40.50.2000">
    <property type="entry name" value="Glycogen Phosphorylase B"/>
    <property type="match status" value="2"/>
</dbReference>
<evidence type="ECO:0000256" key="2">
    <source>
        <dbReference type="SAM" id="MobiDB-lite"/>
    </source>
</evidence>
<evidence type="ECO:0000313" key="4">
    <source>
        <dbReference type="Proteomes" id="UP000663791"/>
    </source>
</evidence>
<feature type="region of interest" description="Disordered" evidence="2">
    <location>
        <begin position="1"/>
        <end position="43"/>
    </location>
</feature>
<keyword evidence="4" id="KW-1185">Reference proteome</keyword>
<dbReference type="GO" id="GO:0005992">
    <property type="term" value="P:trehalose biosynthetic process"/>
    <property type="evidence" value="ECO:0007669"/>
    <property type="project" value="InterPro"/>
</dbReference>
<dbReference type="PANTHER" id="PTHR10788">
    <property type="entry name" value="TREHALOSE-6-PHOSPHATE SYNTHASE"/>
    <property type="match status" value="1"/>
</dbReference>
<comment type="similarity">
    <text evidence="1">Belongs to the glycosyltransferase 20 family.</text>
</comment>
<dbReference type="SUPFAM" id="SSF53756">
    <property type="entry name" value="UDP-Glycosyltransferase/glycogen phosphorylase"/>
    <property type="match status" value="1"/>
</dbReference>
<evidence type="ECO:0000256" key="1">
    <source>
        <dbReference type="ARBA" id="ARBA00008799"/>
    </source>
</evidence>
<proteinExistence type="inferred from homology"/>
<dbReference type="EMBL" id="JAERTX010000004">
    <property type="protein sequence ID" value="MBM9459451.1"/>
    <property type="molecule type" value="Genomic_DNA"/>
</dbReference>
<dbReference type="InterPro" id="IPR001830">
    <property type="entry name" value="Glyco_trans_20"/>
</dbReference>
<dbReference type="CDD" id="cd03788">
    <property type="entry name" value="GT20_TPS"/>
    <property type="match status" value="1"/>
</dbReference>
<feature type="compositionally biased region" description="Basic residues" evidence="2">
    <location>
        <begin position="23"/>
        <end position="34"/>
    </location>
</feature>